<evidence type="ECO:0000256" key="5">
    <source>
        <dbReference type="PROSITE-ProRule" id="PRU10015"/>
    </source>
</evidence>
<protein>
    <submittedName>
        <fullName evidence="6">TRAM domain-containing protein</fullName>
    </submittedName>
</protein>
<feature type="active site" description="Nucleophile" evidence="4">
    <location>
        <position position="412"/>
    </location>
</feature>
<evidence type="ECO:0000313" key="6">
    <source>
        <dbReference type="EMBL" id="GAA2196770.1"/>
    </source>
</evidence>
<evidence type="ECO:0000256" key="1">
    <source>
        <dbReference type="ARBA" id="ARBA00022603"/>
    </source>
</evidence>
<keyword evidence="3 4" id="KW-0949">S-adenosyl-L-methionine</keyword>
<dbReference type="InterPro" id="IPR010280">
    <property type="entry name" value="U5_MeTrfase_fam"/>
</dbReference>
<dbReference type="RefSeq" id="WP_425564274.1">
    <property type="nucleotide sequence ID" value="NZ_BAAAQW010000002.1"/>
</dbReference>
<dbReference type="SUPFAM" id="SSF50249">
    <property type="entry name" value="Nucleic acid-binding proteins"/>
    <property type="match status" value="1"/>
</dbReference>
<feature type="binding site" evidence="4">
    <location>
        <position position="316"/>
    </location>
    <ligand>
        <name>S-adenosyl-L-methionine</name>
        <dbReference type="ChEBI" id="CHEBI:59789"/>
    </ligand>
</feature>
<dbReference type="PROSITE" id="PS01230">
    <property type="entry name" value="TRMA_1"/>
    <property type="match status" value="1"/>
</dbReference>
<reference evidence="6 7" key="1">
    <citation type="journal article" date="2019" name="Int. J. Syst. Evol. Microbiol.">
        <title>The Global Catalogue of Microorganisms (GCM) 10K type strain sequencing project: providing services to taxonomists for standard genome sequencing and annotation.</title>
        <authorList>
            <consortium name="The Broad Institute Genomics Platform"/>
            <consortium name="The Broad Institute Genome Sequencing Center for Infectious Disease"/>
            <person name="Wu L."/>
            <person name="Ma J."/>
        </authorList>
    </citation>
    <scope>NUCLEOTIDE SEQUENCE [LARGE SCALE GENOMIC DNA]</scope>
    <source>
        <strain evidence="6 7">JCM 16034</strain>
    </source>
</reference>
<gene>
    <name evidence="6" type="ORF">GCM10009849_03160</name>
</gene>
<keyword evidence="2 4" id="KW-0808">Transferase</keyword>
<evidence type="ECO:0000256" key="3">
    <source>
        <dbReference type="ARBA" id="ARBA00022691"/>
    </source>
</evidence>
<organism evidence="6 7">
    <name type="scientific">Sinomonas flava</name>
    <dbReference type="NCBI Taxonomy" id="496857"/>
    <lineage>
        <taxon>Bacteria</taxon>
        <taxon>Bacillati</taxon>
        <taxon>Actinomycetota</taxon>
        <taxon>Actinomycetes</taxon>
        <taxon>Micrococcales</taxon>
        <taxon>Micrococcaceae</taxon>
        <taxon>Sinomonas</taxon>
    </lineage>
</organism>
<feature type="binding site" evidence="4">
    <location>
        <position position="285"/>
    </location>
    <ligand>
        <name>S-adenosyl-L-methionine</name>
        <dbReference type="ChEBI" id="CHEBI:59789"/>
    </ligand>
</feature>
<comment type="similarity">
    <text evidence="4">Belongs to the class I-like SAM-binding methyltransferase superfamily. RNA M5U methyltransferase family.</text>
</comment>
<dbReference type="PANTHER" id="PTHR11061:SF30">
    <property type="entry name" value="TRNA (URACIL(54)-C(5))-METHYLTRANSFERASE"/>
    <property type="match status" value="1"/>
</dbReference>
<dbReference type="PANTHER" id="PTHR11061">
    <property type="entry name" value="RNA M5U METHYLTRANSFERASE"/>
    <property type="match status" value="1"/>
</dbReference>
<dbReference type="Proteomes" id="UP001500432">
    <property type="component" value="Unassembled WGS sequence"/>
</dbReference>
<dbReference type="Gene3D" id="2.40.50.140">
    <property type="entry name" value="Nucleic acid-binding proteins"/>
    <property type="match status" value="1"/>
</dbReference>
<dbReference type="Gene3D" id="2.40.50.1070">
    <property type="match status" value="1"/>
</dbReference>
<evidence type="ECO:0000313" key="7">
    <source>
        <dbReference type="Proteomes" id="UP001500432"/>
    </source>
</evidence>
<dbReference type="CDD" id="cd02440">
    <property type="entry name" value="AdoMet_MTases"/>
    <property type="match status" value="1"/>
</dbReference>
<evidence type="ECO:0000256" key="2">
    <source>
        <dbReference type="ARBA" id="ARBA00022679"/>
    </source>
</evidence>
<dbReference type="Gene3D" id="3.40.50.150">
    <property type="entry name" value="Vaccinia Virus protein VP39"/>
    <property type="match status" value="1"/>
</dbReference>
<keyword evidence="1 4" id="KW-0489">Methyltransferase</keyword>
<feature type="binding site" evidence="4">
    <location>
        <position position="385"/>
    </location>
    <ligand>
        <name>S-adenosyl-L-methionine</name>
        <dbReference type="ChEBI" id="CHEBI:59789"/>
    </ligand>
</feature>
<evidence type="ECO:0000256" key="4">
    <source>
        <dbReference type="PROSITE-ProRule" id="PRU01024"/>
    </source>
</evidence>
<comment type="caution">
    <text evidence="6">The sequence shown here is derived from an EMBL/GenBank/DDBJ whole genome shotgun (WGS) entry which is preliminary data.</text>
</comment>
<dbReference type="PROSITE" id="PS51687">
    <property type="entry name" value="SAM_MT_RNA_M5U"/>
    <property type="match status" value="1"/>
</dbReference>
<dbReference type="InterPro" id="IPR029063">
    <property type="entry name" value="SAM-dependent_MTases_sf"/>
</dbReference>
<dbReference type="EMBL" id="BAAAQW010000002">
    <property type="protein sequence ID" value="GAA2196770.1"/>
    <property type="molecule type" value="Genomic_DNA"/>
</dbReference>
<dbReference type="SUPFAM" id="SSF53335">
    <property type="entry name" value="S-adenosyl-L-methionine-dependent methyltransferases"/>
    <property type="match status" value="1"/>
</dbReference>
<dbReference type="Pfam" id="PF05958">
    <property type="entry name" value="tRNA_U5-meth_tr"/>
    <property type="match status" value="1"/>
</dbReference>
<keyword evidence="7" id="KW-1185">Reference proteome</keyword>
<proteinExistence type="inferred from homology"/>
<accession>A0ABN3BIQ2</accession>
<dbReference type="InterPro" id="IPR012340">
    <property type="entry name" value="NA-bd_OB-fold"/>
</dbReference>
<feature type="active site" evidence="5">
    <location>
        <position position="412"/>
    </location>
</feature>
<sequence length="459" mass="48716">MSVTETARQERVIELRLGPVAHGGHVVARHEGRVVFVRHGIPSELARVALTDADEGAKFWRGDVVEVLEASPHRREHVWDLADSLRAHSEGRLPVGGAEFGHIALDEQRRLKAAVIREQLERLAHLERDIVVEPVPLRPGAADDGGGLAWRTRCSFAVTPEGRLAMHAHRSEELIPITGMPLATDEIDALHLWELDLRGVERVEVAAPASGSAPLVVFTLADGVAPARLTEILDGLDPAVSASAVGSAALGPGAARSPLTVRGRGSVTEHVLGHHYTVTGEGFWQIHRRAPETLVTAVLDALGGVLAAGAQVADLYAGAGLFTAPLAAAVGPGGYVLSVEGSPGTSRDARRTFKRQPEVAVVQGRVERVLRTQGGPGAFDAVVLDPPRAGAGREAVRQLVAAEPKAIAYVACDPASFARDLGWFRDAGWTLGSLRAFDLYPMTHHVESVALLLPPAHAN</sequence>
<feature type="binding site" evidence="4">
    <location>
        <position position="340"/>
    </location>
    <ligand>
        <name>S-adenosyl-L-methionine</name>
        <dbReference type="ChEBI" id="CHEBI:59789"/>
    </ligand>
</feature>
<dbReference type="InterPro" id="IPR030390">
    <property type="entry name" value="MeTrfase_TrmA_AS"/>
</dbReference>
<name>A0ABN3BIQ2_9MICC</name>